<dbReference type="Proteomes" id="UP000886998">
    <property type="component" value="Unassembled WGS sequence"/>
</dbReference>
<dbReference type="AlphaFoldDB" id="A0A8X6YB64"/>
<comment type="caution">
    <text evidence="2">The sequence shown here is derived from an EMBL/GenBank/DDBJ whole genome shotgun (WGS) entry which is preliminary data.</text>
</comment>
<keyword evidence="3" id="KW-1185">Reference proteome</keyword>
<feature type="compositionally biased region" description="Polar residues" evidence="1">
    <location>
        <begin position="1"/>
        <end position="22"/>
    </location>
</feature>
<proteinExistence type="predicted"/>
<dbReference type="EMBL" id="BMAV01017716">
    <property type="protein sequence ID" value="GFY69580.1"/>
    <property type="molecule type" value="Genomic_DNA"/>
</dbReference>
<name>A0A8X6YB64_9ARAC</name>
<organism evidence="2 3">
    <name type="scientific">Trichonephila inaurata madagascariensis</name>
    <dbReference type="NCBI Taxonomy" id="2747483"/>
    <lineage>
        <taxon>Eukaryota</taxon>
        <taxon>Metazoa</taxon>
        <taxon>Ecdysozoa</taxon>
        <taxon>Arthropoda</taxon>
        <taxon>Chelicerata</taxon>
        <taxon>Arachnida</taxon>
        <taxon>Araneae</taxon>
        <taxon>Araneomorphae</taxon>
        <taxon>Entelegynae</taxon>
        <taxon>Araneoidea</taxon>
        <taxon>Nephilidae</taxon>
        <taxon>Trichonephila</taxon>
        <taxon>Trichonephila inaurata</taxon>
    </lineage>
</organism>
<gene>
    <name evidence="2" type="ORF">TNIN_281261</name>
</gene>
<feature type="region of interest" description="Disordered" evidence="1">
    <location>
        <begin position="1"/>
        <end position="36"/>
    </location>
</feature>
<protein>
    <submittedName>
        <fullName evidence="2">Uncharacterized protein</fullName>
    </submittedName>
</protein>
<evidence type="ECO:0000256" key="1">
    <source>
        <dbReference type="SAM" id="MobiDB-lite"/>
    </source>
</evidence>
<evidence type="ECO:0000313" key="3">
    <source>
        <dbReference type="Proteomes" id="UP000886998"/>
    </source>
</evidence>
<accession>A0A8X6YB64</accession>
<evidence type="ECO:0000313" key="2">
    <source>
        <dbReference type="EMBL" id="GFY69580.1"/>
    </source>
</evidence>
<sequence length="94" mass="10432">MNELSSQSNRASECAQMSSSGAQDFDKNESLSSFESDEDFVHSISSSKDDSSNEEDFSSVRQWFKIDSSSPAPSRFSFIDDVGMKACVTKFLIH</sequence>
<reference evidence="2" key="1">
    <citation type="submission" date="2020-08" db="EMBL/GenBank/DDBJ databases">
        <title>Multicomponent nature underlies the extraordinary mechanical properties of spider dragline silk.</title>
        <authorList>
            <person name="Kono N."/>
            <person name="Nakamura H."/>
            <person name="Mori M."/>
            <person name="Yoshida Y."/>
            <person name="Ohtoshi R."/>
            <person name="Malay A.D."/>
            <person name="Moran D.A.P."/>
            <person name="Tomita M."/>
            <person name="Numata K."/>
            <person name="Arakawa K."/>
        </authorList>
    </citation>
    <scope>NUCLEOTIDE SEQUENCE</scope>
</reference>